<dbReference type="Pfam" id="PF13607">
    <property type="entry name" value="Succ_CoA_lig"/>
    <property type="match status" value="1"/>
</dbReference>
<evidence type="ECO:0000259" key="1">
    <source>
        <dbReference type="SMART" id="SM00881"/>
    </source>
</evidence>
<dbReference type="InterPro" id="IPR032875">
    <property type="entry name" value="Succ_CoA_lig_flav_dom"/>
</dbReference>
<dbReference type="AlphaFoldDB" id="A0A1M7XYC2"/>
<dbReference type="InterPro" id="IPR016102">
    <property type="entry name" value="Succinyl-CoA_synth-like"/>
</dbReference>
<dbReference type="PANTHER" id="PTHR42793">
    <property type="entry name" value="COA BINDING DOMAIN CONTAINING PROTEIN"/>
    <property type="match status" value="1"/>
</dbReference>
<dbReference type="SMART" id="SM00881">
    <property type="entry name" value="CoA_binding"/>
    <property type="match status" value="1"/>
</dbReference>
<sequence length="702" mass="74085">MTINNATAVAASERSQRIYQCLFRPQSIAVVGASTAPLKPGGRVFNLIHQHGYAGTLWPINPKATELHGVPVIPSIAALPSAPDLALIAIPSHMVLDAVTELAEMGTGAVIVLTSGFGEKDAAGKELENKMKEVADKAGMALIGPNCSGFLTTTYKGKFAGIVPQLPGGDVDFISGSGATVDYVMECAEARGLSFGTVINLGNSAQLGVEDLLKIYDENYNEDCAKILMIYMEAVKKPALLLQHARSLGKKGCVMIGIKSGATEAGSRAAASHTGAMATSDTAVEALFEKAGIIRVAGRGALIDVGCVVKAVKGRLSGKRVCIVTDAGGPGVMLADELNRAKMELPALSEKTLEELAKILPAESSIINPIDALPSRTDKQIEAIIRVLGELEADNLDAIAFLTGDSGLSDNAAIYQAISDAAPKSPIPILPMLSSLTSCGEKIDTFIRQGNVFFPDEVGMATAVGKVAGYFEPVEVTDRPAGYDQTAIQEALTGVEGALDPAIVKQVLLSAGFVLPEQIEVFEKEQLAAQCQRIGFPLVMKVIGPLHKTDVGGVRLGIANEEDALKTWTELMAINEATGVLLQPMVTGQEVILGASLEGEFGHLVMFGLGGIYAEVLKDVRFALAPLAPVEARRMIDGIRCRPLLDGVRGEPGMNVDILSDFLVRLGHLVADFPEIAEIDLNPVKGTGDRLYVVDSRIIMKK</sequence>
<dbReference type="Proteomes" id="UP000184603">
    <property type="component" value="Unassembled WGS sequence"/>
</dbReference>
<dbReference type="InterPro" id="IPR036291">
    <property type="entry name" value="NAD(P)-bd_dom_sf"/>
</dbReference>
<gene>
    <name evidence="2" type="ORF">SAMN02745220_00617</name>
</gene>
<evidence type="ECO:0000313" key="2">
    <source>
        <dbReference type="EMBL" id="SHO44032.1"/>
    </source>
</evidence>
<dbReference type="SUPFAM" id="SSF52210">
    <property type="entry name" value="Succinyl-CoA synthetase domains"/>
    <property type="match status" value="2"/>
</dbReference>
<keyword evidence="3" id="KW-1185">Reference proteome</keyword>
<organism evidence="2 3">
    <name type="scientific">Desulfopila aestuarii DSM 18488</name>
    <dbReference type="NCBI Taxonomy" id="1121416"/>
    <lineage>
        <taxon>Bacteria</taxon>
        <taxon>Pseudomonadati</taxon>
        <taxon>Thermodesulfobacteriota</taxon>
        <taxon>Desulfobulbia</taxon>
        <taxon>Desulfobulbales</taxon>
        <taxon>Desulfocapsaceae</taxon>
        <taxon>Desulfopila</taxon>
    </lineage>
</organism>
<dbReference type="Pfam" id="PF13549">
    <property type="entry name" value="ATP-grasp_5"/>
    <property type="match status" value="1"/>
</dbReference>
<keyword evidence="2" id="KW-0808">Transferase</keyword>
<evidence type="ECO:0000313" key="3">
    <source>
        <dbReference type="Proteomes" id="UP000184603"/>
    </source>
</evidence>
<dbReference type="SUPFAM" id="SSF51735">
    <property type="entry name" value="NAD(P)-binding Rossmann-fold domains"/>
    <property type="match status" value="1"/>
</dbReference>
<dbReference type="GO" id="GO:0016740">
    <property type="term" value="F:transferase activity"/>
    <property type="evidence" value="ECO:0007669"/>
    <property type="project" value="UniProtKB-KW"/>
</dbReference>
<feature type="domain" description="CoA-binding" evidence="1">
    <location>
        <begin position="22"/>
        <end position="117"/>
    </location>
</feature>
<dbReference type="Gene3D" id="3.40.50.720">
    <property type="entry name" value="NAD(P)-binding Rossmann-like Domain"/>
    <property type="match status" value="1"/>
</dbReference>
<dbReference type="PANTHER" id="PTHR42793:SF1">
    <property type="entry name" value="PEPTIDYL-LYSINE N-ACETYLTRANSFERASE PATZ"/>
    <property type="match status" value="1"/>
</dbReference>
<dbReference type="Pfam" id="PF13380">
    <property type="entry name" value="CoA_binding_2"/>
    <property type="match status" value="1"/>
</dbReference>
<dbReference type="GO" id="GO:0005524">
    <property type="term" value="F:ATP binding"/>
    <property type="evidence" value="ECO:0007669"/>
    <property type="project" value="InterPro"/>
</dbReference>
<dbReference type="OrthoDB" id="9791027at2"/>
<accession>A0A1M7XYC2</accession>
<dbReference type="InterPro" id="IPR013815">
    <property type="entry name" value="ATP_grasp_subdomain_1"/>
</dbReference>
<dbReference type="Gene3D" id="3.30.470.20">
    <property type="entry name" value="ATP-grasp fold, B domain"/>
    <property type="match status" value="1"/>
</dbReference>
<dbReference type="Gene3D" id="3.30.1490.20">
    <property type="entry name" value="ATP-grasp fold, A domain"/>
    <property type="match status" value="1"/>
</dbReference>
<dbReference type="SUPFAM" id="SSF56059">
    <property type="entry name" value="Glutathione synthetase ATP-binding domain-like"/>
    <property type="match status" value="1"/>
</dbReference>
<reference evidence="2 3" key="1">
    <citation type="submission" date="2016-12" db="EMBL/GenBank/DDBJ databases">
        <authorList>
            <person name="Song W.-J."/>
            <person name="Kurnit D.M."/>
        </authorList>
    </citation>
    <scope>NUCLEOTIDE SEQUENCE [LARGE SCALE GENOMIC DNA]</scope>
    <source>
        <strain evidence="2 3">DSM 18488</strain>
    </source>
</reference>
<dbReference type="InterPro" id="IPR003781">
    <property type="entry name" value="CoA-bd"/>
</dbReference>
<dbReference type="STRING" id="1121416.SAMN02745220_00617"/>
<name>A0A1M7XYC2_9BACT</name>
<dbReference type="EMBL" id="FRFE01000002">
    <property type="protein sequence ID" value="SHO44032.1"/>
    <property type="molecule type" value="Genomic_DNA"/>
</dbReference>
<dbReference type="RefSeq" id="WP_084553414.1">
    <property type="nucleotide sequence ID" value="NZ_FRFE01000002.1"/>
</dbReference>
<protein>
    <submittedName>
        <fullName evidence="2">Acetyltransferase</fullName>
    </submittedName>
</protein>
<proteinExistence type="predicted"/>
<dbReference type="Gene3D" id="3.40.50.261">
    <property type="entry name" value="Succinyl-CoA synthetase domains"/>
    <property type="match status" value="2"/>
</dbReference>